<dbReference type="InterPro" id="IPR004843">
    <property type="entry name" value="Calcineurin-like_PHP"/>
</dbReference>
<protein>
    <submittedName>
        <fullName evidence="6">Calcineurin-like phosphoesterase</fullName>
    </submittedName>
</protein>
<dbReference type="GO" id="GO:0016787">
    <property type="term" value="F:hydrolase activity"/>
    <property type="evidence" value="ECO:0007669"/>
    <property type="project" value="UniProtKB-KW"/>
</dbReference>
<reference evidence="6 7" key="1">
    <citation type="submission" date="2016-10" db="EMBL/GenBank/DDBJ databases">
        <authorList>
            <person name="de Groot N.N."/>
        </authorList>
    </citation>
    <scope>NUCLEOTIDE SEQUENCE [LARGE SCALE GENOMIC DNA]</scope>
    <source>
        <strain evidence="6 7">DSM 16213</strain>
    </source>
</reference>
<dbReference type="AlphaFoldDB" id="A0A1H8G5N8"/>
<dbReference type="RefSeq" id="WP_089903703.1">
    <property type="nucleotide sequence ID" value="NZ_FOCI01000015.1"/>
</dbReference>
<dbReference type="InterPro" id="IPR050884">
    <property type="entry name" value="CNP_phosphodiesterase-III"/>
</dbReference>
<evidence type="ECO:0000256" key="4">
    <source>
        <dbReference type="ARBA" id="ARBA00025742"/>
    </source>
</evidence>
<keyword evidence="1" id="KW-0479">Metal-binding</keyword>
<dbReference type="PANTHER" id="PTHR42988">
    <property type="entry name" value="PHOSPHOHYDROLASE"/>
    <property type="match status" value="1"/>
</dbReference>
<dbReference type="Proteomes" id="UP000199585">
    <property type="component" value="Unassembled WGS sequence"/>
</dbReference>
<name>A0A1H8G5N8_9RHOB</name>
<dbReference type="OrthoDB" id="651281at2"/>
<keyword evidence="7" id="KW-1185">Reference proteome</keyword>
<dbReference type="SUPFAM" id="SSF56300">
    <property type="entry name" value="Metallo-dependent phosphatases"/>
    <property type="match status" value="1"/>
</dbReference>
<accession>A0A1H8G5N8</accession>
<dbReference type="GO" id="GO:0046872">
    <property type="term" value="F:metal ion binding"/>
    <property type="evidence" value="ECO:0007669"/>
    <property type="project" value="UniProtKB-KW"/>
</dbReference>
<gene>
    <name evidence="6" type="ORF">SAMN04488003_11513</name>
</gene>
<dbReference type="Gene3D" id="3.60.21.10">
    <property type="match status" value="1"/>
</dbReference>
<evidence type="ECO:0000259" key="5">
    <source>
        <dbReference type="Pfam" id="PF00149"/>
    </source>
</evidence>
<sequence length="266" mass="30014">MRLVLLTDLHFGRAQPDLVPPLLAAIAEADPDLILIAGDFVQRARASQFRDARTFLSHLRHDWIAVPGNHDIPLFNLTARFLSPRTAFRRYITRDTEPFVETDQAVIVGLDTVHRFSRQRGRIGQAQIDRVADVIRTRGQDKTVIVMAHHPFHHAPEVEKKVMLGAARALETWADCGPHVILSGHLHTWTFEPFLAQKNRMMTLQVHCGTGLSTRLRGQPNEFAILDLDGADFFACRMAAPDGTRSFVALSRTRYTRSTTGWQAHD</sequence>
<evidence type="ECO:0000256" key="3">
    <source>
        <dbReference type="ARBA" id="ARBA00023004"/>
    </source>
</evidence>
<evidence type="ECO:0000313" key="6">
    <source>
        <dbReference type="EMBL" id="SEN39336.1"/>
    </source>
</evidence>
<feature type="domain" description="Calcineurin-like phosphoesterase" evidence="5">
    <location>
        <begin position="1"/>
        <end position="188"/>
    </location>
</feature>
<evidence type="ECO:0000256" key="2">
    <source>
        <dbReference type="ARBA" id="ARBA00022801"/>
    </source>
</evidence>
<dbReference type="STRING" id="245187.SAMN04488003_11513"/>
<keyword evidence="3" id="KW-0408">Iron</keyword>
<dbReference type="PANTHER" id="PTHR42988:SF2">
    <property type="entry name" value="CYCLIC NUCLEOTIDE PHOSPHODIESTERASE CBUA0032-RELATED"/>
    <property type="match status" value="1"/>
</dbReference>
<dbReference type="InterPro" id="IPR029052">
    <property type="entry name" value="Metallo-depent_PP-like"/>
</dbReference>
<keyword evidence="2" id="KW-0378">Hydrolase</keyword>
<evidence type="ECO:0000256" key="1">
    <source>
        <dbReference type="ARBA" id="ARBA00022723"/>
    </source>
</evidence>
<organism evidence="6 7">
    <name type="scientific">Loktanella fryxellensis</name>
    <dbReference type="NCBI Taxonomy" id="245187"/>
    <lineage>
        <taxon>Bacteria</taxon>
        <taxon>Pseudomonadati</taxon>
        <taxon>Pseudomonadota</taxon>
        <taxon>Alphaproteobacteria</taxon>
        <taxon>Rhodobacterales</taxon>
        <taxon>Roseobacteraceae</taxon>
        <taxon>Loktanella</taxon>
    </lineage>
</organism>
<comment type="similarity">
    <text evidence="4">Belongs to the cyclic nucleotide phosphodiesterase class-III family.</text>
</comment>
<evidence type="ECO:0000313" key="7">
    <source>
        <dbReference type="Proteomes" id="UP000199585"/>
    </source>
</evidence>
<dbReference type="Pfam" id="PF00149">
    <property type="entry name" value="Metallophos"/>
    <property type="match status" value="1"/>
</dbReference>
<dbReference type="EMBL" id="FOCI01000015">
    <property type="protein sequence ID" value="SEN39336.1"/>
    <property type="molecule type" value="Genomic_DNA"/>
</dbReference>
<proteinExistence type="inferred from homology"/>